<dbReference type="InterPro" id="IPR035421">
    <property type="entry name" value="Terminase_6C"/>
</dbReference>
<keyword evidence="4" id="KW-1185">Reference proteome</keyword>
<dbReference type="Proteomes" id="UP001556653">
    <property type="component" value="Unassembled WGS sequence"/>
</dbReference>
<dbReference type="Pfam" id="PF17289">
    <property type="entry name" value="Terminase_6C"/>
    <property type="match status" value="1"/>
</dbReference>
<dbReference type="EMBL" id="JBAKFJ010000001">
    <property type="protein sequence ID" value="MEX0385863.1"/>
    <property type="molecule type" value="Genomic_DNA"/>
</dbReference>
<evidence type="ECO:0000256" key="1">
    <source>
        <dbReference type="ARBA" id="ARBA00022612"/>
    </source>
</evidence>
<name>A0ABV3S6V7_9GAMM</name>
<evidence type="ECO:0000313" key="4">
    <source>
        <dbReference type="Proteomes" id="UP001556653"/>
    </source>
</evidence>
<feature type="domain" description="Terminase large subunit gp17-like C-terminal" evidence="2">
    <location>
        <begin position="81"/>
        <end position="215"/>
    </location>
</feature>
<dbReference type="Gene3D" id="3.30.420.280">
    <property type="match status" value="1"/>
</dbReference>
<evidence type="ECO:0000313" key="3">
    <source>
        <dbReference type="EMBL" id="MEX0385863.1"/>
    </source>
</evidence>
<accession>A0ABV3S6V7</accession>
<sequence>MMSRYVVQAGWSHAPHLTEKDIEDLTKSISPHQREARMNGTPSLGAGAIYPVPEEDIVVEPFDIPSYWPRLYGLDVGWQRTAAIWLAHDRESDIVYAYSEHYRGQAEPPVHAKAIRMRGEWIPGVIDTAARGRSQVDGRSLWHLYEDEGLILHNANKAVEAGLMEVLDRFSGGRLKVFSTLQQTLGELRIYRRDEKGRIVKQNDHLMDALRYGVMGIHNADTRPRADDIIPIPMGDPTAGY</sequence>
<proteinExistence type="predicted"/>
<keyword evidence="1" id="KW-1188">Viral release from host cell</keyword>
<evidence type="ECO:0000259" key="2">
    <source>
        <dbReference type="Pfam" id="PF17289"/>
    </source>
</evidence>
<dbReference type="RefSeq" id="WP_367966346.1">
    <property type="nucleotide sequence ID" value="NZ_JBAKFJ010000001.1"/>
</dbReference>
<gene>
    <name evidence="3" type="ORF">V6X64_02495</name>
</gene>
<comment type="caution">
    <text evidence="3">The sequence shown here is derived from an EMBL/GenBank/DDBJ whole genome shotgun (WGS) entry which is preliminary data.</text>
</comment>
<organism evidence="3 4">
    <name type="scientific">Spiribacter onubensis</name>
    <dbReference type="NCBI Taxonomy" id="3122420"/>
    <lineage>
        <taxon>Bacteria</taxon>
        <taxon>Pseudomonadati</taxon>
        <taxon>Pseudomonadota</taxon>
        <taxon>Gammaproteobacteria</taxon>
        <taxon>Chromatiales</taxon>
        <taxon>Ectothiorhodospiraceae</taxon>
        <taxon>Spiribacter</taxon>
    </lineage>
</organism>
<protein>
    <recommendedName>
        <fullName evidence="2">Terminase large subunit gp17-like C-terminal domain-containing protein</fullName>
    </recommendedName>
</protein>
<reference evidence="3 4" key="1">
    <citation type="submission" date="2024-02" db="EMBL/GenBank/DDBJ databases">
        <title>New especies of Spiribacter isolated from saline water.</title>
        <authorList>
            <person name="Leon M.J."/>
            <person name="De La Haba R."/>
            <person name="Sanchez-Porro C."/>
            <person name="Ventosa A."/>
        </authorList>
    </citation>
    <scope>NUCLEOTIDE SEQUENCE [LARGE SCALE GENOMIC DNA]</scope>
    <source>
        <strain evidence="4">ag22IC4-227</strain>
    </source>
</reference>